<sequence>MAGEKSISGRCEQSSSRGACGDLSNQGETKTHSDLSPLPESWERPTTKVGSIKADQSAATESAFTCRRTISSFKRRPSKP</sequence>
<feature type="compositionally biased region" description="Polar residues" evidence="1">
    <location>
        <begin position="11"/>
        <end position="28"/>
    </location>
</feature>
<protein>
    <submittedName>
        <fullName evidence="2">Uncharacterized protein</fullName>
    </submittedName>
</protein>
<evidence type="ECO:0000256" key="1">
    <source>
        <dbReference type="SAM" id="MobiDB-lite"/>
    </source>
</evidence>
<feature type="region of interest" description="Disordered" evidence="1">
    <location>
        <begin position="1"/>
        <end position="61"/>
    </location>
</feature>
<dbReference type="AlphaFoldDB" id="A0A2H1FPQ2"/>
<evidence type="ECO:0000313" key="2">
    <source>
        <dbReference type="EMBL" id="SMR43295.1"/>
    </source>
</evidence>
<gene>
    <name evidence="2" type="ORF">ZT1E4_G2073</name>
</gene>
<evidence type="ECO:0000313" key="3">
    <source>
        <dbReference type="Proteomes" id="UP000245764"/>
    </source>
</evidence>
<reference evidence="3" key="1">
    <citation type="submission" date="2017-05" db="EMBL/GenBank/DDBJ databases">
        <authorList>
            <person name="Song R."/>
            <person name="Chenine A.L."/>
            <person name="Ruprecht R.M."/>
        </authorList>
    </citation>
    <scope>NUCLEOTIDE SEQUENCE [LARGE SCALE GENOMIC DNA]</scope>
</reference>
<dbReference type="Proteomes" id="UP000245764">
    <property type="component" value="Chromosome 1"/>
</dbReference>
<organism evidence="2 3">
    <name type="scientific">Zymoseptoria tritici ST99CH_1E4</name>
    <dbReference type="NCBI Taxonomy" id="1276532"/>
    <lineage>
        <taxon>Eukaryota</taxon>
        <taxon>Fungi</taxon>
        <taxon>Dikarya</taxon>
        <taxon>Ascomycota</taxon>
        <taxon>Pezizomycotina</taxon>
        <taxon>Dothideomycetes</taxon>
        <taxon>Dothideomycetidae</taxon>
        <taxon>Mycosphaerellales</taxon>
        <taxon>Mycosphaerellaceae</taxon>
        <taxon>Zymoseptoria</taxon>
    </lineage>
</organism>
<dbReference type="EMBL" id="LT854253">
    <property type="protein sequence ID" value="SMR43295.1"/>
    <property type="molecule type" value="Genomic_DNA"/>
</dbReference>
<proteinExistence type="predicted"/>
<name>A0A2H1FPQ2_ZYMTR</name>
<accession>A0A2H1FPQ2</accession>